<dbReference type="EMBL" id="JBIACK010000010">
    <property type="protein sequence ID" value="MFE8702513.1"/>
    <property type="molecule type" value="Genomic_DNA"/>
</dbReference>
<reference evidence="2 3" key="1">
    <citation type="submission" date="2024-08" db="EMBL/GenBank/DDBJ databases">
        <title>Two novel Cytobacillus novel species.</title>
        <authorList>
            <person name="Liu G."/>
        </authorList>
    </citation>
    <scope>NUCLEOTIDE SEQUENCE [LARGE SCALE GENOMIC DNA]</scope>
    <source>
        <strain evidence="2 3">FJAT-54145</strain>
    </source>
</reference>
<accession>A0ABW6KI32</accession>
<protein>
    <submittedName>
        <fullName evidence="2">Uncharacterized protein</fullName>
    </submittedName>
</protein>
<name>A0ABW6KI32_9BACI</name>
<evidence type="ECO:0000313" key="2">
    <source>
        <dbReference type="EMBL" id="MFE8702513.1"/>
    </source>
</evidence>
<organism evidence="2 3">
    <name type="scientific">Cytobacillus spartinae</name>
    <dbReference type="NCBI Taxonomy" id="3299023"/>
    <lineage>
        <taxon>Bacteria</taxon>
        <taxon>Bacillati</taxon>
        <taxon>Bacillota</taxon>
        <taxon>Bacilli</taxon>
        <taxon>Bacillales</taxon>
        <taxon>Bacillaceae</taxon>
        <taxon>Cytobacillus</taxon>
    </lineage>
</organism>
<keyword evidence="3" id="KW-1185">Reference proteome</keyword>
<evidence type="ECO:0000256" key="1">
    <source>
        <dbReference type="SAM" id="MobiDB-lite"/>
    </source>
</evidence>
<feature type="region of interest" description="Disordered" evidence="1">
    <location>
        <begin position="1"/>
        <end position="58"/>
    </location>
</feature>
<dbReference type="Proteomes" id="UP001601059">
    <property type="component" value="Unassembled WGS sequence"/>
</dbReference>
<dbReference type="RefSeq" id="WP_389362478.1">
    <property type="nucleotide sequence ID" value="NZ_JBIACK010000010.1"/>
</dbReference>
<proteinExistence type="predicted"/>
<feature type="compositionally biased region" description="Basic and acidic residues" evidence="1">
    <location>
        <begin position="1"/>
        <end position="34"/>
    </location>
</feature>
<gene>
    <name evidence="2" type="ORF">ACFYKX_18100</name>
</gene>
<sequence>MVNENHDKFLKEQRTLKNKYLGDEKDNHPDRNLDPEYNTRGNTNMSVGAAGRDIEKQD</sequence>
<evidence type="ECO:0000313" key="3">
    <source>
        <dbReference type="Proteomes" id="UP001601059"/>
    </source>
</evidence>
<comment type="caution">
    <text evidence="2">The sequence shown here is derived from an EMBL/GenBank/DDBJ whole genome shotgun (WGS) entry which is preliminary data.</text>
</comment>